<dbReference type="Proteomes" id="UP001652264">
    <property type="component" value="Unassembled WGS sequence"/>
</dbReference>
<reference evidence="3 4" key="1">
    <citation type="submission" date="2022-08" db="EMBL/GenBank/DDBJ databases">
        <title>Taxonomy of Curtobacterium flaccumfaciens.</title>
        <authorList>
            <person name="Osdaghi E."/>
            <person name="Taghavi S.M."/>
            <person name="Hamidizade M."/>
            <person name="Abachi H."/>
            <person name="Fazliarab A."/>
            <person name="Baeyen S."/>
            <person name="Portier P."/>
            <person name="Van Vaerenbergh J."/>
            <person name="Jacques M.-A."/>
        </authorList>
    </citation>
    <scope>NUCLEOTIDE SEQUENCE [LARGE SCALE GENOMIC DNA]</scope>
    <source>
        <strain evidence="3 4">LMG8786T</strain>
    </source>
</reference>
<accession>A0ABT2HH33</accession>
<organism evidence="3 4">
    <name type="scientific">Curtobacterium citreum</name>
    <dbReference type="NCBI Taxonomy" id="2036"/>
    <lineage>
        <taxon>Bacteria</taxon>
        <taxon>Bacillati</taxon>
        <taxon>Actinomycetota</taxon>
        <taxon>Actinomycetes</taxon>
        <taxon>Micrococcales</taxon>
        <taxon>Microbacteriaceae</taxon>
        <taxon>Curtobacterium</taxon>
    </lineage>
</organism>
<evidence type="ECO:0000313" key="3">
    <source>
        <dbReference type="EMBL" id="MCS6522576.1"/>
    </source>
</evidence>
<feature type="chain" id="PRO_5047097214" description="Lipoprotein" evidence="2">
    <location>
        <begin position="24"/>
        <end position="174"/>
    </location>
</feature>
<name>A0ABT2HH33_9MICO</name>
<comment type="caution">
    <text evidence="3">The sequence shown here is derived from an EMBL/GenBank/DDBJ whole genome shotgun (WGS) entry which is preliminary data.</text>
</comment>
<evidence type="ECO:0000313" key="4">
    <source>
        <dbReference type="Proteomes" id="UP001652264"/>
    </source>
</evidence>
<dbReference type="RefSeq" id="WP_141859527.1">
    <property type="nucleotide sequence ID" value="NZ_BMNV01000005.1"/>
</dbReference>
<proteinExistence type="predicted"/>
<dbReference type="EMBL" id="JANVAD010000003">
    <property type="protein sequence ID" value="MCS6522576.1"/>
    <property type="molecule type" value="Genomic_DNA"/>
</dbReference>
<feature type="region of interest" description="Disordered" evidence="1">
    <location>
        <begin position="32"/>
        <end position="58"/>
    </location>
</feature>
<evidence type="ECO:0000256" key="1">
    <source>
        <dbReference type="SAM" id="MobiDB-lite"/>
    </source>
</evidence>
<gene>
    <name evidence="3" type="ORF">NYQ28_08355</name>
</gene>
<sequence>MALRTGSLLVVSVALVIGLSGCAGTGAGDGPTAGTTHGASTSASSTSSSAASSPTAAPDDERVASFCAANAAAAEAVQGDVAGDITARQRQAEATRALLPVPGAASDVSAGAEKFAAAADETVAILRTFPPESKVSDVGTDPRFLQSDAMRAAASDAEYRAFLAWVLQTCMTTQ</sequence>
<dbReference type="PROSITE" id="PS51257">
    <property type="entry name" value="PROKAR_LIPOPROTEIN"/>
    <property type="match status" value="1"/>
</dbReference>
<dbReference type="GeneID" id="95322423"/>
<evidence type="ECO:0008006" key="5">
    <source>
        <dbReference type="Google" id="ProtNLM"/>
    </source>
</evidence>
<protein>
    <recommendedName>
        <fullName evidence="5">Lipoprotein</fullName>
    </recommendedName>
</protein>
<evidence type="ECO:0000256" key="2">
    <source>
        <dbReference type="SAM" id="SignalP"/>
    </source>
</evidence>
<keyword evidence="4" id="KW-1185">Reference proteome</keyword>
<feature type="signal peptide" evidence="2">
    <location>
        <begin position="1"/>
        <end position="23"/>
    </location>
</feature>
<feature type="compositionally biased region" description="Low complexity" evidence="1">
    <location>
        <begin position="32"/>
        <end position="57"/>
    </location>
</feature>
<keyword evidence="2" id="KW-0732">Signal</keyword>